<protein>
    <submittedName>
        <fullName evidence="4">SDR family oxidoreductase</fullName>
    </submittedName>
</protein>
<dbReference type="Gene3D" id="3.90.25.10">
    <property type="entry name" value="UDP-galactose 4-epimerase, domain 1"/>
    <property type="match status" value="1"/>
</dbReference>
<dbReference type="InterPro" id="IPR036291">
    <property type="entry name" value="NAD(P)-bd_dom_sf"/>
</dbReference>
<evidence type="ECO:0000259" key="3">
    <source>
        <dbReference type="Pfam" id="PF01370"/>
    </source>
</evidence>
<dbReference type="PANTHER" id="PTHR43000">
    <property type="entry name" value="DTDP-D-GLUCOSE 4,6-DEHYDRATASE-RELATED"/>
    <property type="match status" value="1"/>
</dbReference>
<dbReference type="Gene3D" id="3.40.50.720">
    <property type="entry name" value="NAD(P)-binding Rossmann-like Domain"/>
    <property type="match status" value="1"/>
</dbReference>
<evidence type="ECO:0000256" key="1">
    <source>
        <dbReference type="ARBA" id="ARBA00005125"/>
    </source>
</evidence>
<proteinExistence type="inferred from homology"/>
<comment type="caution">
    <text evidence="4">The sequence shown here is derived from an EMBL/GenBank/DDBJ whole genome shotgun (WGS) entry which is preliminary data.</text>
</comment>
<name>A0A5C8ZPB2_9GAMM</name>
<dbReference type="OrthoDB" id="9801785at2"/>
<dbReference type="RefSeq" id="WP_148065768.1">
    <property type="nucleotide sequence ID" value="NZ_VRYZ01000009.1"/>
</dbReference>
<accession>A0A5C8ZPB2</accession>
<organism evidence="4 5">
    <name type="scientific">Parahaliea aestuarii</name>
    <dbReference type="NCBI Taxonomy" id="1852021"/>
    <lineage>
        <taxon>Bacteria</taxon>
        <taxon>Pseudomonadati</taxon>
        <taxon>Pseudomonadota</taxon>
        <taxon>Gammaproteobacteria</taxon>
        <taxon>Cellvibrionales</taxon>
        <taxon>Halieaceae</taxon>
        <taxon>Parahaliea</taxon>
    </lineage>
</organism>
<dbReference type="Pfam" id="PF01370">
    <property type="entry name" value="Epimerase"/>
    <property type="match status" value="1"/>
</dbReference>
<evidence type="ECO:0000256" key="2">
    <source>
        <dbReference type="ARBA" id="ARBA00007637"/>
    </source>
</evidence>
<dbReference type="CDD" id="cd08946">
    <property type="entry name" value="SDR_e"/>
    <property type="match status" value="1"/>
</dbReference>
<comment type="similarity">
    <text evidence="2">Belongs to the NAD(P)-dependent epimerase/dehydratase family.</text>
</comment>
<dbReference type="InterPro" id="IPR001509">
    <property type="entry name" value="Epimerase_deHydtase"/>
</dbReference>
<evidence type="ECO:0000313" key="5">
    <source>
        <dbReference type="Proteomes" id="UP000321933"/>
    </source>
</evidence>
<evidence type="ECO:0000313" key="4">
    <source>
        <dbReference type="EMBL" id="TXS89407.1"/>
    </source>
</evidence>
<dbReference type="SUPFAM" id="SSF51735">
    <property type="entry name" value="NAD(P)-binding Rossmann-fold domains"/>
    <property type="match status" value="1"/>
</dbReference>
<dbReference type="AlphaFoldDB" id="A0A5C8ZPB2"/>
<feature type="domain" description="NAD-dependent epimerase/dehydratase" evidence="3">
    <location>
        <begin position="3"/>
        <end position="239"/>
    </location>
</feature>
<comment type="pathway">
    <text evidence="1">Bacterial outer membrane biogenesis; LPS O-antigen biosynthesis.</text>
</comment>
<reference evidence="4 5" key="1">
    <citation type="submission" date="2019-08" db="EMBL/GenBank/DDBJ databases">
        <title>Parahaliea maris sp. nov., isolated from the surface seawater.</title>
        <authorList>
            <person name="Liu Y."/>
        </authorList>
    </citation>
    <scope>NUCLEOTIDE SEQUENCE [LARGE SCALE GENOMIC DNA]</scope>
    <source>
        <strain evidence="4 5">S2-26</strain>
    </source>
</reference>
<sequence>MKVLVTGGAGYIGSKLVETLSCHDEVSEIVIYDNLANHNFDVFLHLQLAKSARVRFIRGDILDRRNLVRSLDGVDIVYHLAARVSTPHAVSDHHALEQVNHWGTAELASALEEPQHRHCRLVYLSSTAVYGASDSPANEDTPPQPSTHYGTSKLRGEAQVQRLVDAGRATIIRSGNVFGFSPCTRFDAVINRFAFEANFSGRITIHGSGRQRRSYLSVTELCGLLAELLTSTVPPALYNYAVHELSVLDLVGVFKEALPDLEFIFVDQHLALGSYTVDSRRLASHYAAPAVRSIDTELSELVSSFSFGAALGNG</sequence>
<dbReference type="Proteomes" id="UP000321933">
    <property type="component" value="Unassembled WGS sequence"/>
</dbReference>
<keyword evidence="5" id="KW-1185">Reference proteome</keyword>
<dbReference type="EMBL" id="VRYZ01000009">
    <property type="protein sequence ID" value="TXS89407.1"/>
    <property type="molecule type" value="Genomic_DNA"/>
</dbReference>
<gene>
    <name evidence="4" type="ORF">FVW59_17990</name>
</gene>